<gene>
    <name evidence="8" type="ORF">ABNW52_09340</name>
</gene>
<dbReference type="RefSeq" id="WP_349586765.1">
    <property type="nucleotide sequence ID" value="NZ_JBEFLD010000004.1"/>
</dbReference>
<reference evidence="8" key="1">
    <citation type="submission" date="2024-06" db="EMBL/GenBank/DDBJ databases">
        <title>Genome sequence of Vogesella sp. MAHUQ-64.</title>
        <authorList>
            <person name="Huq M.A."/>
        </authorList>
    </citation>
    <scope>NUCLEOTIDE SEQUENCE</scope>
    <source>
        <strain evidence="8">MAHUQ-64</strain>
    </source>
</reference>
<evidence type="ECO:0000256" key="2">
    <source>
        <dbReference type="ARBA" id="ARBA00022475"/>
    </source>
</evidence>
<protein>
    <submittedName>
        <fullName evidence="8">Cytochrome b/b6 domain-containing protein</fullName>
    </submittedName>
</protein>
<feature type="transmembrane region" description="Helical" evidence="6">
    <location>
        <begin position="91"/>
        <end position="114"/>
    </location>
</feature>
<dbReference type="InterPro" id="IPR016174">
    <property type="entry name" value="Di-haem_cyt_TM"/>
</dbReference>
<dbReference type="SUPFAM" id="SSF81342">
    <property type="entry name" value="Transmembrane di-heme cytochromes"/>
    <property type="match status" value="1"/>
</dbReference>
<keyword evidence="5 6" id="KW-0472">Membrane</keyword>
<feature type="transmembrane region" description="Helical" evidence="6">
    <location>
        <begin position="36"/>
        <end position="55"/>
    </location>
</feature>
<keyword evidence="3 6" id="KW-0812">Transmembrane</keyword>
<evidence type="ECO:0000256" key="1">
    <source>
        <dbReference type="ARBA" id="ARBA00004651"/>
    </source>
</evidence>
<comment type="subcellular location">
    <subcellularLocation>
        <location evidence="1">Cell membrane</location>
        <topology evidence="1">Multi-pass membrane protein</topology>
    </subcellularLocation>
</comment>
<evidence type="ECO:0000256" key="3">
    <source>
        <dbReference type="ARBA" id="ARBA00022692"/>
    </source>
</evidence>
<evidence type="ECO:0000313" key="8">
    <source>
        <dbReference type="EMBL" id="MEQ6290818.1"/>
    </source>
</evidence>
<evidence type="ECO:0000256" key="4">
    <source>
        <dbReference type="ARBA" id="ARBA00022989"/>
    </source>
</evidence>
<evidence type="ECO:0000256" key="5">
    <source>
        <dbReference type="ARBA" id="ARBA00023136"/>
    </source>
</evidence>
<feature type="domain" description="Cytochrome b561 bacterial/Ni-hydrogenase" evidence="7">
    <location>
        <begin position="7"/>
        <end position="177"/>
    </location>
</feature>
<organism evidence="8 9">
    <name type="scientific">Vogesella oryzagri</name>
    <dbReference type="NCBI Taxonomy" id="3160864"/>
    <lineage>
        <taxon>Bacteria</taxon>
        <taxon>Pseudomonadati</taxon>
        <taxon>Pseudomonadota</taxon>
        <taxon>Betaproteobacteria</taxon>
        <taxon>Neisseriales</taxon>
        <taxon>Chromobacteriaceae</taxon>
        <taxon>Vogesella</taxon>
    </lineage>
</organism>
<feature type="transmembrane region" description="Helical" evidence="6">
    <location>
        <begin position="143"/>
        <end position="165"/>
    </location>
</feature>
<sequence>MNYRVKVWDLPTRLFHWSLVALFGLMWWSAENGQLLWHTRAGVALLVLVLFRLLWGVLGSQTARFGSFVRGPAAIQRYLRGEYDGIGHNPLGALMVLALLAALLVQLGLGLFAVDVDSYTFDGPLAKLLDSELAERVSEWHEAWFNVLLALVGVHLLAIIGYRVLRRENLVKPMLTGHKEVMQQMPQPAFASPWLAVLLLVAVAGVVLGGLALV</sequence>
<accession>A0ABV1M3R8</accession>
<evidence type="ECO:0000313" key="9">
    <source>
        <dbReference type="Proteomes" id="UP001433638"/>
    </source>
</evidence>
<keyword evidence="9" id="KW-1185">Reference proteome</keyword>
<dbReference type="Pfam" id="PF01292">
    <property type="entry name" value="Ni_hydr_CYTB"/>
    <property type="match status" value="1"/>
</dbReference>
<keyword evidence="2" id="KW-1003">Cell membrane</keyword>
<evidence type="ECO:0000256" key="6">
    <source>
        <dbReference type="SAM" id="Phobius"/>
    </source>
</evidence>
<evidence type="ECO:0000259" key="7">
    <source>
        <dbReference type="Pfam" id="PF01292"/>
    </source>
</evidence>
<dbReference type="PANTHER" id="PTHR30485">
    <property type="entry name" value="NI/FE-HYDROGENASE 1 B-TYPE CYTOCHROME SUBUNIT"/>
    <property type="match status" value="1"/>
</dbReference>
<dbReference type="InterPro" id="IPR011577">
    <property type="entry name" value="Cyt_b561_bac/Ni-Hgenase"/>
</dbReference>
<name>A0ABV1M3R8_9NEIS</name>
<comment type="caution">
    <text evidence="8">The sequence shown here is derived from an EMBL/GenBank/DDBJ whole genome shotgun (WGS) entry which is preliminary data.</text>
</comment>
<dbReference type="InterPro" id="IPR051542">
    <property type="entry name" value="Hydrogenase_cytochrome"/>
</dbReference>
<feature type="transmembrane region" description="Helical" evidence="6">
    <location>
        <begin position="189"/>
        <end position="213"/>
    </location>
</feature>
<dbReference type="Proteomes" id="UP001433638">
    <property type="component" value="Unassembled WGS sequence"/>
</dbReference>
<feature type="transmembrane region" description="Helical" evidence="6">
    <location>
        <begin position="12"/>
        <end position="30"/>
    </location>
</feature>
<keyword evidence="4 6" id="KW-1133">Transmembrane helix</keyword>
<proteinExistence type="predicted"/>
<dbReference type="EMBL" id="JBEFLD010000004">
    <property type="protein sequence ID" value="MEQ6290818.1"/>
    <property type="molecule type" value="Genomic_DNA"/>
</dbReference>
<dbReference type="PANTHER" id="PTHR30485:SF2">
    <property type="entry name" value="BLL0597 PROTEIN"/>
    <property type="match status" value="1"/>
</dbReference>
<dbReference type="Gene3D" id="1.20.950.20">
    <property type="entry name" value="Transmembrane di-heme cytochromes, Chain C"/>
    <property type="match status" value="1"/>
</dbReference>